<comment type="caution">
    <text evidence="2">The sequence shown here is derived from an EMBL/GenBank/DDBJ whole genome shotgun (WGS) entry which is preliminary data.</text>
</comment>
<evidence type="ECO:0000313" key="3">
    <source>
        <dbReference type="Proteomes" id="UP000683360"/>
    </source>
</evidence>
<organism evidence="2 3">
    <name type="scientific">Mytilus edulis</name>
    <name type="common">Blue mussel</name>
    <dbReference type="NCBI Taxonomy" id="6550"/>
    <lineage>
        <taxon>Eukaryota</taxon>
        <taxon>Metazoa</taxon>
        <taxon>Spiralia</taxon>
        <taxon>Lophotrochozoa</taxon>
        <taxon>Mollusca</taxon>
        <taxon>Bivalvia</taxon>
        <taxon>Autobranchia</taxon>
        <taxon>Pteriomorphia</taxon>
        <taxon>Mytilida</taxon>
        <taxon>Mytiloidea</taxon>
        <taxon>Mytilidae</taxon>
        <taxon>Mytilinae</taxon>
        <taxon>Mytilus</taxon>
    </lineage>
</organism>
<evidence type="ECO:0000313" key="2">
    <source>
        <dbReference type="EMBL" id="CAG2233220.1"/>
    </source>
</evidence>
<accession>A0A8S3TWT1</accession>
<sequence>MSLDSVPNQMRERCARLSVVVIDVLPEILRVIIKSKITPADLIQPPTQGWWTEPHPADQNIGDDIERINILRNKLAHQCNAEIDKAKFEYYFVQIFSIGRRIDDTFGTSFAQLTVERKTEYMDIITQQNYHRALQELENVKLRHENDPVKFYWGDTFETNLRNIRSMLKNAADEEYTNQSSIITGLREEYDALGIAHNVNDIFDTGDKLHTHRGKDFKNVMQYDVKNEDTDILETMTTLQLDKEHEGANRISNQFRESNDYNNGSKNEKRNIEKETIADVRNTKENNKTRQSIVKNNISREEENYVRMNLLLCGISSRAVRALFDSVFDSSSLHTSLMKHTTH</sequence>
<keyword evidence="3" id="KW-1185">Reference proteome</keyword>
<dbReference type="InterPro" id="IPR041249">
    <property type="entry name" value="HEPN_DZIP3"/>
</dbReference>
<evidence type="ECO:0000259" key="1">
    <source>
        <dbReference type="Pfam" id="PF18738"/>
    </source>
</evidence>
<dbReference type="EMBL" id="CAJPWZ010002200">
    <property type="protein sequence ID" value="CAG2233220.1"/>
    <property type="molecule type" value="Genomic_DNA"/>
</dbReference>
<reference evidence="2" key="1">
    <citation type="submission" date="2021-03" db="EMBL/GenBank/DDBJ databases">
        <authorList>
            <person name="Bekaert M."/>
        </authorList>
    </citation>
    <scope>NUCLEOTIDE SEQUENCE</scope>
</reference>
<proteinExistence type="predicted"/>
<name>A0A8S3TWT1_MYTED</name>
<dbReference type="OrthoDB" id="10504675at2759"/>
<gene>
    <name evidence="2" type="ORF">MEDL_45846</name>
</gene>
<dbReference type="Pfam" id="PF18738">
    <property type="entry name" value="HEPN_DZIP3"/>
    <property type="match status" value="1"/>
</dbReference>
<feature type="domain" description="DZIP3-like HEPN" evidence="1">
    <location>
        <begin position="44"/>
        <end position="102"/>
    </location>
</feature>
<dbReference type="AlphaFoldDB" id="A0A8S3TWT1"/>
<dbReference type="Proteomes" id="UP000683360">
    <property type="component" value="Unassembled WGS sequence"/>
</dbReference>
<protein>
    <recommendedName>
        <fullName evidence="1">DZIP3-like HEPN domain-containing protein</fullName>
    </recommendedName>
</protein>